<comment type="caution">
    <text evidence="2">The sequence shown here is derived from an EMBL/GenBank/DDBJ whole genome shotgun (WGS) entry which is preliminary data.</text>
</comment>
<keyword evidence="1" id="KW-1133">Transmembrane helix</keyword>
<keyword evidence="1" id="KW-0472">Membrane</keyword>
<organism evidence="2 3">
    <name type="scientific">Phyllobacterium zundukense</name>
    <dbReference type="NCBI Taxonomy" id="1867719"/>
    <lineage>
        <taxon>Bacteria</taxon>
        <taxon>Pseudomonadati</taxon>
        <taxon>Pseudomonadota</taxon>
        <taxon>Alphaproteobacteria</taxon>
        <taxon>Hyphomicrobiales</taxon>
        <taxon>Phyllobacteriaceae</taxon>
        <taxon>Phyllobacterium</taxon>
    </lineage>
</organism>
<evidence type="ECO:0008006" key="4">
    <source>
        <dbReference type="Google" id="ProtNLM"/>
    </source>
</evidence>
<accession>A0A2N9W2I9</accession>
<dbReference type="OrthoDB" id="9815199at2"/>
<proteinExistence type="predicted"/>
<gene>
    <name evidence="2" type="ORF">B5P45_05345</name>
</gene>
<dbReference type="Pfam" id="PF09838">
    <property type="entry name" value="DUF2065"/>
    <property type="match status" value="1"/>
</dbReference>
<reference evidence="2 3" key="1">
    <citation type="journal article" date="2017" name="Int J Environ Stud">
        <title>Does the Miocene-Pliocene relict legume Oxytropis triphylla form nitrogen-fixing nodules with a combination of bacterial strains?</title>
        <authorList>
            <person name="Safronova V."/>
            <person name="Belimov A."/>
            <person name="Sazanova A."/>
            <person name="Kuznetsova I."/>
            <person name="Popova J."/>
            <person name="Andronov E."/>
            <person name="Verkhozina A."/>
            <person name="Tikhonovich I."/>
        </authorList>
    </citation>
    <scope>NUCLEOTIDE SEQUENCE [LARGE SCALE GENOMIC DNA]</scope>
    <source>
        <strain evidence="2 3">Tri-38</strain>
    </source>
</reference>
<dbReference type="RefSeq" id="WP_099998398.1">
    <property type="nucleotide sequence ID" value="NZ_CP017940.1"/>
</dbReference>
<keyword evidence="1" id="KW-0812">Transmembrane</keyword>
<evidence type="ECO:0000313" key="2">
    <source>
        <dbReference type="EMBL" id="PIO45957.1"/>
    </source>
</evidence>
<sequence>MVDFMDAVGLFLVFEGLLYGCFPLIAKRLARDVSEQPDGFLRIAGVASVAVGVAVVWLARG</sequence>
<name>A0A2N9W2I9_9HYPH</name>
<dbReference type="Proteomes" id="UP000232163">
    <property type="component" value="Unassembled WGS sequence"/>
</dbReference>
<feature type="transmembrane region" description="Helical" evidence="1">
    <location>
        <begin position="39"/>
        <end position="59"/>
    </location>
</feature>
<protein>
    <recommendedName>
        <fullName evidence="4">DUF2065 domain-containing protein</fullName>
    </recommendedName>
</protein>
<dbReference type="AlphaFoldDB" id="A0A2N9W2I9"/>
<dbReference type="InterPro" id="IPR019201">
    <property type="entry name" value="DUF2065"/>
</dbReference>
<dbReference type="EMBL" id="MZMT01000014">
    <property type="protein sequence ID" value="PIO45957.1"/>
    <property type="molecule type" value="Genomic_DNA"/>
</dbReference>
<dbReference type="KEGG" id="pht:BLM14_05095"/>
<evidence type="ECO:0000256" key="1">
    <source>
        <dbReference type="SAM" id="Phobius"/>
    </source>
</evidence>
<evidence type="ECO:0000313" key="3">
    <source>
        <dbReference type="Proteomes" id="UP000232163"/>
    </source>
</evidence>
<keyword evidence="3" id="KW-1185">Reference proteome</keyword>